<accession>A0A9J6ZGA3</accession>
<comment type="similarity">
    <text evidence="1">Belongs to the FAH family.</text>
</comment>
<dbReference type="PANTHER" id="PTHR11820:SF7">
    <property type="entry name" value="ACYLPYRUVASE FAHD1, MITOCHONDRIAL"/>
    <property type="match status" value="1"/>
</dbReference>
<evidence type="ECO:0000259" key="3">
    <source>
        <dbReference type="Pfam" id="PF01557"/>
    </source>
</evidence>
<name>A0A9J6ZGA3_9BACL</name>
<dbReference type="Proteomes" id="UP001056756">
    <property type="component" value="Chromosome"/>
</dbReference>
<dbReference type="AlphaFoldDB" id="A0A9J6ZGA3"/>
<keyword evidence="4" id="KW-0378">Hydrolase</keyword>
<evidence type="ECO:0000313" key="4">
    <source>
        <dbReference type="EMBL" id="URN95219.1"/>
    </source>
</evidence>
<reference evidence="4" key="1">
    <citation type="submission" date="2022-05" db="EMBL/GenBank/DDBJ databases">
        <title>Novel bacterial taxa in a minimal lignocellulolytic consortium and its capacity to transform plastics disclosed by genome-resolved metagenomics.</title>
        <authorList>
            <person name="Rodriguez C.A.D."/>
            <person name="Diaz-Garcia L."/>
            <person name="Herrera K."/>
            <person name="Tarazona N.A."/>
            <person name="Sproer C."/>
            <person name="Overmann J."/>
            <person name="Jimenez D.J."/>
        </authorList>
    </citation>
    <scope>NUCLEOTIDE SEQUENCE</scope>
    <source>
        <strain evidence="4">MAG5</strain>
    </source>
</reference>
<dbReference type="KEGG" id="plig:NAG76_02865"/>
<gene>
    <name evidence="4" type="ORF">NAG76_02865</name>
</gene>
<organism evidence="4 5">
    <name type="scientific">Candidatus Pristimantibacillus lignocellulolyticus</name>
    <dbReference type="NCBI Taxonomy" id="2994561"/>
    <lineage>
        <taxon>Bacteria</taxon>
        <taxon>Bacillati</taxon>
        <taxon>Bacillota</taxon>
        <taxon>Bacilli</taxon>
        <taxon>Bacillales</taxon>
        <taxon>Paenibacillaceae</taxon>
        <taxon>Candidatus Pristimantibacillus</taxon>
    </lineage>
</organism>
<dbReference type="Pfam" id="PF01557">
    <property type="entry name" value="FAA_hydrolase"/>
    <property type="match status" value="1"/>
</dbReference>
<dbReference type="GO" id="GO:0018773">
    <property type="term" value="F:acetylpyruvate hydrolase activity"/>
    <property type="evidence" value="ECO:0007669"/>
    <property type="project" value="TreeGrafter"/>
</dbReference>
<dbReference type="PANTHER" id="PTHR11820">
    <property type="entry name" value="ACYLPYRUVASE"/>
    <property type="match status" value="1"/>
</dbReference>
<protein>
    <submittedName>
        <fullName evidence="4">Fumarylacetoacetate hydrolase family protein</fullName>
    </submittedName>
</protein>
<dbReference type="GO" id="GO:0046872">
    <property type="term" value="F:metal ion binding"/>
    <property type="evidence" value="ECO:0007669"/>
    <property type="project" value="UniProtKB-KW"/>
</dbReference>
<keyword evidence="2" id="KW-0479">Metal-binding</keyword>
<evidence type="ECO:0000313" key="5">
    <source>
        <dbReference type="Proteomes" id="UP001056756"/>
    </source>
</evidence>
<sequence>MSLVDTRNIYCVGRNYRLHALELGNDVPTSPMIFTKPTHSRVAMNGGDIVIPKEKGEVHFELEIVLRISNQYTSGMKAEEAIDAFTLGLDLTLRDVQSRLKAKGYPWLPAKGFKQSATLGDWLPFVSLEQINCSEFTLIRNGEIAQLGHPSDMIFSIEQLIAFIDAEYGLGSGDLIYTGTPAGVAKLDEGDQLEVRWNGDLIGSCIIR</sequence>
<feature type="domain" description="Fumarylacetoacetase-like C-terminal" evidence="3">
    <location>
        <begin position="9"/>
        <end position="199"/>
    </location>
</feature>
<evidence type="ECO:0000256" key="2">
    <source>
        <dbReference type="ARBA" id="ARBA00022723"/>
    </source>
</evidence>
<dbReference type="Gene3D" id="3.90.850.10">
    <property type="entry name" value="Fumarylacetoacetase-like, C-terminal domain"/>
    <property type="match status" value="1"/>
</dbReference>
<dbReference type="InterPro" id="IPR011234">
    <property type="entry name" value="Fumarylacetoacetase-like_C"/>
</dbReference>
<proteinExistence type="inferred from homology"/>
<evidence type="ECO:0000256" key="1">
    <source>
        <dbReference type="ARBA" id="ARBA00010211"/>
    </source>
</evidence>
<dbReference type="InterPro" id="IPR036663">
    <property type="entry name" value="Fumarylacetoacetase_C_sf"/>
</dbReference>
<dbReference type="EMBL" id="CP097899">
    <property type="protein sequence ID" value="URN95219.1"/>
    <property type="molecule type" value="Genomic_DNA"/>
</dbReference>
<dbReference type="SUPFAM" id="SSF56529">
    <property type="entry name" value="FAH"/>
    <property type="match status" value="1"/>
</dbReference>